<keyword evidence="5" id="KW-1185">Reference proteome</keyword>
<feature type="transmembrane region" description="Helical" evidence="2">
    <location>
        <begin position="14"/>
        <end position="33"/>
    </location>
</feature>
<evidence type="ECO:0000256" key="2">
    <source>
        <dbReference type="SAM" id="Phobius"/>
    </source>
</evidence>
<dbReference type="PANTHER" id="PTHR42709">
    <property type="entry name" value="ALKALINE PHOSPHATASE LIKE PROTEIN"/>
    <property type="match status" value="1"/>
</dbReference>
<reference evidence="4 5" key="1">
    <citation type="submission" date="2016-11" db="EMBL/GenBank/DDBJ databases">
        <authorList>
            <person name="Jaros S."/>
            <person name="Januszkiewicz K."/>
            <person name="Wedrychowicz H."/>
        </authorList>
    </citation>
    <scope>NUCLEOTIDE SEQUENCE [LARGE SCALE GENOMIC DNA]</scope>
    <source>
        <strain evidence="4 5">DSM 44666</strain>
    </source>
</reference>
<dbReference type="STRING" id="112248.SAMN05444392_10170"/>
<dbReference type="AlphaFoldDB" id="A0A1M4SP85"/>
<dbReference type="Pfam" id="PF09335">
    <property type="entry name" value="VTT_dom"/>
    <property type="match status" value="1"/>
</dbReference>
<dbReference type="Proteomes" id="UP000184476">
    <property type="component" value="Unassembled WGS sequence"/>
</dbReference>
<dbReference type="RefSeq" id="WP_073150171.1">
    <property type="nucleotide sequence ID" value="NZ_FQVL01000001.1"/>
</dbReference>
<keyword evidence="2" id="KW-0472">Membrane</keyword>
<comment type="similarity">
    <text evidence="1">Belongs to the DedA family.</text>
</comment>
<evidence type="ECO:0000256" key="1">
    <source>
        <dbReference type="ARBA" id="ARBA00010792"/>
    </source>
</evidence>
<feature type="transmembrane region" description="Helical" evidence="2">
    <location>
        <begin position="53"/>
        <end position="75"/>
    </location>
</feature>
<dbReference type="InterPro" id="IPR032816">
    <property type="entry name" value="VTT_dom"/>
</dbReference>
<proteinExistence type="inferred from homology"/>
<sequence>MSLIDLVEQLFKQYGYFVLLIGLPLDAIALPIPPGNTTLTYTGYLAYKGVFDWLPAIVAAYFGSIIGMTITYWIGYTIGLPIVERYGKWIFIKPATLERTRNAYHKHGNKLFLISYFSPGIRQFIGYFVGIIRVPFSTFALYAYTGAGIWVTFFFLIGYLFGPQWQQVFLLIEQYLKYIFIGIGLLLVGLISWRLYIWLKQRSNKLDRESGS</sequence>
<evidence type="ECO:0000313" key="4">
    <source>
        <dbReference type="EMBL" id="SHE33979.1"/>
    </source>
</evidence>
<keyword evidence="2" id="KW-0812">Transmembrane</keyword>
<gene>
    <name evidence="4" type="ORF">SAMN05444392_10170</name>
</gene>
<evidence type="ECO:0000313" key="5">
    <source>
        <dbReference type="Proteomes" id="UP000184476"/>
    </source>
</evidence>
<dbReference type="GO" id="GO:0005886">
    <property type="term" value="C:plasma membrane"/>
    <property type="evidence" value="ECO:0007669"/>
    <property type="project" value="TreeGrafter"/>
</dbReference>
<dbReference type="EMBL" id="FQVL01000001">
    <property type="protein sequence ID" value="SHE33979.1"/>
    <property type="molecule type" value="Genomic_DNA"/>
</dbReference>
<accession>A0A1M4SP85</accession>
<dbReference type="OrthoDB" id="9782291at2"/>
<protein>
    <submittedName>
        <fullName evidence="4">Membrane protein DedA, SNARE-associated domain</fullName>
    </submittedName>
</protein>
<dbReference type="InterPro" id="IPR051311">
    <property type="entry name" value="DedA_domain"/>
</dbReference>
<dbReference type="PANTHER" id="PTHR42709:SF9">
    <property type="entry name" value="ALKALINE PHOSPHATASE LIKE PROTEIN"/>
    <property type="match status" value="1"/>
</dbReference>
<feature type="domain" description="VTT" evidence="3">
    <location>
        <begin position="38"/>
        <end position="159"/>
    </location>
</feature>
<name>A0A1M4SP85_9BACL</name>
<evidence type="ECO:0000259" key="3">
    <source>
        <dbReference type="Pfam" id="PF09335"/>
    </source>
</evidence>
<feature type="transmembrane region" description="Helical" evidence="2">
    <location>
        <begin position="178"/>
        <end position="199"/>
    </location>
</feature>
<organism evidence="4 5">
    <name type="scientific">Seinonella peptonophila</name>
    <dbReference type="NCBI Taxonomy" id="112248"/>
    <lineage>
        <taxon>Bacteria</taxon>
        <taxon>Bacillati</taxon>
        <taxon>Bacillota</taxon>
        <taxon>Bacilli</taxon>
        <taxon>Bacillales</taxon>
        <taxon>Thermoactinomycetaceae</taxon>
        <taxon>Seinonella</taxon>
    </lineage>
</organism>
<feature type="transmembrane region" description="Helical" evidence="2">
    <location>
        <begin position="141"/>
        <end position="162"/>
    </location>
</feature>
<keyword evidence="2" id="KW-1133">Transmembrane helix</keyword>